<dbReference type="SUPFAM" id="SSF56487">
    <property type="entry name" value="SRCR-like"/>
    <property type="match status" value="1"/>
</dbReference>
<evidence type="ECO:0000256" key="7">
    <source>
        <dbReference type="PROSITE-ProRule" id="PRU00196"/>
    </source>
</evidence>
<dbReference type="SMART" id="SM00202">
    <property type="entry name" value="SR"/>
    <property type="match status" value="1"/>
</dbReference>
<dbReference type="Pfam" id="PF00530">
    <property type="entry name" value="SRCR"/>
    <property type="match status" value="1"/>
</dbReference>
<comment type="subcellular location">
    <subcellularLocation>
        <location evidence="1">Secreted</location>
    </subcellularLocation>
</comment>
<dbReference type="PANTHER" id="PTHR48071">
    <property type="entry name" value="SRCR DOMAIN-CONTAINING PROTEIN"/>
    <property type="match status" value="1"/>
</dbReference>
<evidence type="ECO:0000256" key="6">
    <source>
        <dbReference type="ARBA" id="ARBA00023180"/>
    </source>
</evidence>
<dbReference type="InterPro" id="IPR036772">
    <property type="entry name" value="SRCR-like_dom_sf"/>
</dbReference>
<dbReference type="EMBL" id="JAMKFB020000019">
    <property type="protein sequence ID" value="KAL0165946.1"/>
    <property type="molecule type" value="Genomic_DNA"/>
</dbReference>
<gene>
    <name evidence="10" type="ORF">M9458_037790</name>
</gene>
<accession>A0ABD0NY41</accession>
<dbReference type="InterPro" id="IPR001190">
    <property type="entry name" value="SRCR"/>
</dbReference>
<evidence type="ECO:0000256" key="4">
    <source>
        <dbReference type="ARBA" id="ARBA00022737"/>
    </source>
</evidence>
<evidence type="ECO:0000259" key="9">
    <source>
        <dbReference type="PROSITE" id="PS50287"/>
    </source>
</evidence>
<dbReference type="PANTHER" id="PTHR48071:SF15">
    <property type="entry name" value="SRCR DOMAIN-CONTAINING PROTEIN"/>
    <property type="match status" value="1"/>
</dbReference>
<keyword evidence="2" id="KW-0964">Secreted</keyword>
<dbReference type="PRINTS" id="PR00258">
    <property type="entry name" value="SPERACTRCPTR"/>
</dbReference>
<name>A0ABD0NY41_CIRMR</name>
<evidence type="ECO:0000256" key="8">
    <source>
        <dbReference type="SAM" id="SignalP"/>
    </source>
</evidence>
<evidence type="ECO:0000256" key="2">
    <source>
        <dbReference type="ARBA" id="ARBA00022525"/>
    </source>
</evidence>
<comment type="caution">
    <text evidence="10">The sequence shown here is derived from an EMBL/GenBank/DDBJ whole genome shotgun (WGS) entry which is preliminary data.</text>
</comment>
<feature type="disulfide bond" evidence="7">
    <location>
        <begin position="58"/>
        <end position="68"/>
    </location>
</feature>
<feature type="non-terminal residue" evidence="10">
    <location>
        <position position="89"/>
    </location>
</feature>
<feature type="signal peptide" evidence="8">
    <location>
        <begin position="1"/>
        <end position="21"/>
    </location>
</feature>
<protein>
    <recommendedName>
        <fullName evidence="9">SRCR domain-containing protein</fullName>
    </recommendedName>
</protein>
<keyword evidence="5 7" id="KW-1015">Disulfide bond</keyword>
<feature type="chain" id="PRO_5044749552" description="SRCR domain-containing protein" evidence="8">
    <location>
        <begin position="22"/>
        <end position="89"/>
    </location>
</feature>
<dbReference type="PROSITE" id="PS50287">
    <property type="entry name" value="SRCR_2"/>
    <property type="match status" value="1"/>
</dbReference>
<keyword evidence="3 8" id="KW-0732">Signal</keyword>
<dbReference type="Proteomes" id="UP001529510">
    <property type="component" value="Unassembled WGS sequence"/>
</dbReference>
<keyword evidence="11" id="KW-1185">Reference proteome</keyword>
<dbReference type="AlphaFoldDB" id="A0ABD0NY41"/>
<keyword evidence="6" id="KW-0325">Glycoprotein</keyword>
<feature type="domain" description="SRCR" evidence="9">
    <location>
        <begin position="44"/>
        <end position="88"/>
    </location>
</feature>
<sequence>MLPFGWLGVVIAAGGVWRCGGGPGAQCVMMDGIWRMRIGQSEPYGQGTGPIHMDELNCTGKERTLWDCPAVTNGHDCGHKEDAGVVCSG</sequence>
<evidence type="ECO:0000313" key="10">
    <source>
        <dbReference type="EMBL" id="KAL0165946.1"/>
    </source>
</evidence>
<proteinExistence type="predicted"/>
<evidence type="ECO:0000313" key="11">
    <source>
        <dbReference type="Proteomes" id="UP001529510"/>
    </source>
</evidence>
<evidence type="ECO:0000256" key="5">
    <source>
        <dbReference type="ARBA" id="ARBA00023157"/>
    </source>
</evidence>
<reference evidence="10 11" key="1">
    <citation type="submission" date="2024-05" db="EMBL/GenBank/DDBJ databases">
        <title>Genome sequencing and assembly of Indian major carp, Cirrhinus mrigala (Hamilton, 1822).</title>
        <authorList>
            <person name="Mohindra V."/>
            <person name="Chowdhury L.M."/>
            <person name="Lal K."/>
            <person name="Jena J.K."/>
        </authorList>
    </citation>
    <scope>NUCLEOTIDE SEQUENCE [LARGE SCALE GENOMIC DNA]</scope>
    <source>
        <strain evidence="10">CM1030</strain>
        <tissue evidence="10">Blood</tissue>
    </source>
</reference>
<evidence type="ECO:0000256" key="3">
    <source>
        <dbReference type="ARBA" id="ARBA00022729"/>
    </source>
</evidence>
<evidence type="ECO:0000256" key="1">
    <source>
        <dbReference type="ARBA" id="ARBA00004613"/>
    </source>
</evidence>
<keyword evidence="4" id="KW-0677">Repeat</keyword>
<organism evidence="10 11">
    <name type="scientific">Cirrhinus mrigala</name>
    <name type="common">Mrigala</name>
    <dbReference type="NCBI Taxonomy" id="683832"/>
    <lineage>
        <taxon>Eukaryota</taxon>
        <taxon>Metazoa</taxon>
        <taxon>Chordata</taxon>
        <taxon>Craniata</taxon>
        <taxon>Vertebrata</taxon>
        <taxon>Euteleostomi</taxon>
        <taxon>Actinopterygii</taxon>
        <taxon>Neopterygii</taxon>
        <taxon>Teleostei</taxon>
        <taxon>Ostariophysi</taxon>
        <taxon>Cypriniformes</taxon>
        <taxon>Cyprinidae</taxon>
        <taxon>Labeoninae</taxon>
        <taxon>Labeonini</taxon>
        <taxon>Cirrhinus</taxon>
    </lineage>
</organism>
<dbReference type="Gene3D" id="3.10.250.10">
    <property type="entry name" value="SRCR-like domain"/>
    <property type="match status" value="1"/>
</dbReference>
<comment type="caution">
    <text evidence="7">Lacks conserved residue(s) required for the propagation of feature annotation.</text>
</comment>